<dbReference type="PROSITE" id="PS50109">
    <property type="entry name" value="HIS_KIN"/>
    <property type="match status" value="1"/>
</dbReference>
<keyword evidence="14 17" id="KW-0472">Membrane</keyword>
<dbReference type="Pfam" id="PF02743">
    <property type="entry name" value="dCache_1"/>
    <property type="match status" value="1"/>
</dbReference>
<dbReference type="Gene3D" id="1.10.287.130">
    <property type="match status" value="1"/>
</dbReference>
<name>A0A367PEH7_CUPNE</name>
<dbReference type="Gene3D" id="3.30.565.10">
    <property type="entry name" value="Histidine kinase-like ATPase, C-terminal domain"/>
    <property type="match status" value="1"/>
</dbReference>
<reference evidence="19 20" key="1">
    <citation type="submission" date="2018-04" db="EMBL/GenBank/DDBJ databases">
        <title>Cupriavidus necator CR12 genome sequencing and assembly.</title>
        <authorList>
            <person name="Ben Fekih I."/>
            <person name="Mazhar H.S."/>
            <person name="Bello S.K."/>
            <person name="Rensing C."/>
        </authorList>
    </citation>
    <scope>NUCLEOTIDE SEQUENCE [LARGE SCALE GENOMIC DNA]</scope>
    <source>
        <strain evidence="19 20">CR12</strain>
    </source>
</reference>
<evidence type="ECO:0000256" key="9">
    <source>
        <dbReference type="ARBA" id="ARBA00022741"/>
    </source>
</evidence>
<comment type="caution">
    <text evidence="19">The sequence shown here is derived from an EMBL/GenBank/DDBJ whole genome shotgun (WGS) entry which is preliminary data.</text>
</comment>
<dbReference type="GO" id="GO:0005886">
    <property type="term" value="C:plasma membrane"/>
    <property type="evidence" value="ECO:0007669"/>
    <property type="project" value="UniProtKB-SubCell"/>
</dbReference>
<feature type="coiled-coil region" evidence="16">
    <location>
        <begin position="370"/>
        <end position="432"/>
    </location>
</feature>
<dbReference type="CDD" id="cd00082">
    <property type="entry name" value="HisKA"/>
    <property type="match status" value="1"/>
</dbReference>
<keyword evidence="9" id="KW-0547">Nucleotide-binding</keyword>
<keyword evidence="16" id="KW-0175">Coiled coil</keyword>
<dbReference type="EC" id="2.7.13.3" evidence="3"/>
<dbReference type="PRINTS" id="PR00344">
    <property type="entry name" value="BCTRLSENSOR"/>
</dbReference>
<keyword evidence="6" id="KW-0597">Phosphoprotein</keyword>
<evidence type="ECO:0000256" key="6">
    <source>
        <dbReference type="ARBA" id="ARBA00022553"/>
    </source>
</evidence>
<dbReference type="InterPro" id="IPR036890">
    <property type="entry name" value="HATPase_C_sf"/>
</dbReference>
<evidence type="ECO:0000313" key="19">
    <source>
        <dbReference type="EMBL" id="RCJ06280.1"/>
    </source>
</evidence>
<dbReference type="SMART" id="SM00387">
    <property type="entry name" value="HATPase_c"/>
    <property type="match status" value="1"/>
</dbReference>
<keyword evidence="10 19" id="KW-0418">Kinase</keyword>
<evidence type="ECO:0000259" key="18">
    <source>
        <dbReference type="PROSITE" id="PS50109"/>
    </source>
</evidence>
<dbReference type="SUPFAM" id="SSF55874">
    <property type="entry name" value="ATPase domain of HSP90 chaperone/DNA topoisomerase II/histidine kinase"/>
    <property type="match status" value="1"/>
</dbReference>
<keyword evidence="8 17" id="KW-0812">Transmembrane</keyword>
<dbReference type="FunFam" id="1.10.287.130:FF:000049">
    <property type="entry name" value="C4-dicarboxylate transport sensor protein DctB"/>
    <property type="match status" value="1"/>
</dbReference>
<dbReference type="Pfam" id="PF02518">
    <property type="entry name" value="HATPase_c"/>
    <property type="match status" value="1"/>
</dbReference>
<dbReference type="InterPro" id="IPR036097">
    <property type="entry name" value="HisK_dim/P_sf"/>
</dbReference>
<feature type="domain" description="Histidine kinase" evidence="18">
    <location>
        <begin position="441"/>
        <end position="656"/>
    </location>
</feature>
<keyword evidence="5" id="KW-0997">Cell inner membrane</keyword>
<gene>
    <name evidence="19" type="ORF">DDK22_22300</name>
</gene>
<dbReference type="Gene3D" id="3.30.450.20">
    <property type="entry name" value="PAS domain"/>
    <property type="match status" value="2"/>
</dbReference>
<dbReference type="InterPro" id="IPR004358">
    <property type="entry name" value="Sig_transdc_His_kin-like_C"/>
</dbReference>
<dbReference type="PIRSF" id="PIRSF036431">
    <property type="entry name" value="STHK_DctB"/>
    <property type="match status" value="1"/>
</dbReference>
<evidence type="ECO:0000256" key="15">
    <source>
        <dbReference type="ARBA" id="ARBA00073143"/>
    </source>
</evidence>
<dbReference type="Proteomes" id="UP000253501">
    <property type="component" value="Unassembled WGS sequence"/>
</dbReference>
<evidence type="ECO:0000256" key="16">
    <source>
        <dbReference type="SAM" id="Coils"/>
    </source>
</evidence>
<sequence length="668" mass="71535">MPHSDDFLAVHDPAAPSAAHPAHAPDSGNGRWRGFAVALAAGLLLLCALTWLVSVQRGLASLQQSTATRADRYAASLESTLDRYEFLPALVSLHPFVRGLLDSPNDPQRVAAANQYLVEVNRRAHASATYVIAANGIALAASNHGQPGSFVGTDYRFRPYFQAAAGGKLGRFYAIGITSDEPGYYLAQPIESGGKVIGVTVVKLNLEWFQRAGSGAEPLMVSDDHGVIFLSSVSAWQYRTLRPLPPALQAEMEKTRQYHGRAVTPLPLEPLTSPVTRWLADTTLTDGARLVRVRDESPAARTTFAPDGAERADRYLELGRTVGPAGWTMQVMAPLEPVLANARNATVAAALAYACICLLLVNWRQRRQRARDMQYSRRLLEAAYDQLERRVEARTADLMAINEKLEDEVAERTRAESELRAAQDELVQASKLAALGQMAAGITHELNQPLAALRTFSDNTRVLLERGQLAAAEGNLTAIADLTERMGKITSQLKLFAGKARPVRRPVALRAAVDHVLALLAPRLGAVTVSVAGLDALPGLAVRADELKLEQVLLNLLGNALDAIAAAAPPQGRIDLDVQAEHHAVTIVVRDNGTGIAPEALPRLFEPFFTTKETGQGLGLGLAISSSIVREFGGQLSVVNVPGGGAQFTLVLARAAAIDPAPSVSASQ</sequence>
<evidence type="ECO:0000256" key="14">
    <source>
        <dbReference type="ARBA" id="ARBA00023136"/>
    </source>
</evidence>
<dbReference type="InterPro" id="IPR033479">
    <property type="entry name" value="dCache_1"/>
</dbReference>
<keyword evidence="7" id="KW-0808">Transferase</keyword>
<protein>
    <recommendedName>
        <fullName evidence="15">C4-dicarboxylate transport sensor protein DctB</fullName>
        <ecNumber evidence="3">2.7.13.3</ecNumber>
    </recommendedName>
</protein>
<dbReference type="InterPro" id="IPR003661">
    <property type="entry name" value="HisK_dim/P_dom"/>
</dbReference>
<dbReference type="InterPro" id="IPR005467">
    <property type="entry name" value="His_kinase_dom"/>
</dbReference>
<evidence type="ECO:0000256" key="5">
    <source>
        <dbReference type="ARBA" id="ARBA00022519"/>
    </source>
</evidence>
<dbReference type="PANTHER" id="PTHR43065:SF46">
    <property type="entry name" value="C4-DICARBOXYLATE TRANSPORT SENSOR PROTEIN DCTB"/>
    <property type="match status" value="1"/>
</dbReference>
<keyword evidence="4" id="KW-1003">Cell membrane</keyword>
<dbReference type="RefSeq" id="WP_114133820.1">
    <property type="nucleotide sequence ID" value="NZ_CP068434.1"/>
</dbReference>
<dbReference type="SMART" id="SM00388">
    <property type="entry name" value="HisKA"/>
    <property type="match status" value="1"/>
</dbReference>
<evidence type="ECO:0000256" key="17">
    <source>
        <dbReference type="SAM" id="Phobius"/>
    </source>
</evidence>
<dbReference type="GO" id="GO:0005524">
    <property type="term" value="F:ATP binding"/>
    <property type="evidence" value="ECO:0007669"/>
    <property type="project" value="UniProtKB-KW"/>
</dbReference>
<dbReference type="SUPFAM" id="SSF47384">
    <property type="entry name" value="Homodimeric domain of signal transducing histidine kinase"/>
    <property type="match status" value="1"/>
</dbReference>
<evidence type="ECO:0000256" key="3">
    <source>
        <dbReference type="ARBA" id="ARBA00012438"/>
    </source>
</evidence>
<organism evidence="19 20">
    <name type="scientific">Cupriavidus necator</name>
    <name type="common">Alcaligenes eutrophus</name>
    <name type="synonym">Ralstonia eutropha</name>
    <dbReference type="NCBI Taxonomy" id="106590"/>
    <lineage>
        <taxon>Bacteria</taxon>
        <taxon>Pseudomonadati</taxon>
        <taxon>Pseudomonadota</taxon>
        <taxon>Betaproteobacteria</taxon>
        <taxon>Burkholderiales</taxon>
        <taxon>Burkholderiaceae</taxon>
        <taxon>Cupriavidus</taxon>
    </lineage>
</organism>
<dbReference type="InterPro" id="IPR003594">
    <property type="entry name" value="HATPase_dom"/>
</dbReference>
<dbReference type="InterPro" id="IPR017055">
    <property type="entry name" value="Sig_transdc_His_kinase_DctB"/>
</dbReference>
<evidence type="ECO:0000256" key="1">
    <source>
        <dbReference type="ARBA" id="ARBA00000085"/>
    </source>
</evidence>
<proteinExistence type="predicted"/>
<evidence type="ECO:0000256" key="11">
    <source>
        <dbReference type="ARBA" id="ARBA00022840"/>
    </source>
</evidence>
<dbReference type="InterPro" id="IPR029151">
    <property type="entry name" value="Sensor-like_sf"/>
</dbReference>
<evidence type="ECO:0000256" key="7">
    <source>
        <dbReference type="ARBA" id="ARBA00022679"/>
    </source>
</evidence>
<evidence type="ECO:0000256" key="8">
    <source>
        <dbReference type="ARBA" id="ARBA00022692"/>
    </source>
</evidence>
<dbReference type="PANTHER" id="PTHR43065">
    <property type="entry name" value="SENSOR HISTIDINE KINASE"/>
    <property type="match status" value="1"/>
</dbReference>
<evidence type="ECO:0000256" key="10">
    <source>
        <dbReference type="ARBA" id="ARBA00022777"/>
    </source>
</evidence>
<evidence type="ECO:0000256" key="12">
    <source>
        <dbReference type="ARBA" id="ARBA00022989"/>
    </source>
</evidence>
<evidence type="ECO:0000256" key="13">
    <source>
        <dbReference type="ARBA" id="ARBA00023012"/>
    </source>
</evidence>
<accession>A0A367PEH7</accession>
<dbReference type="AlphaFoldDB" id="A0A367PEH7"/>
<evidence type="ECO:0000313" key="20">
    <source>
        <dbReference type="Proteomes" id="UP000253501"/>
    </source>
</evidence>
<dbReference type="EMBL" id="QDHA01000054">
    <property type="protein sequence ID" value="RCJ06280.1"/>
    <property type="molecule type" value="Genomic_DNA"/>
</dbReference>
<keyword evidence="12 17" id="KW-1133">Transmembrane helix</keyword>
<comment type="subcellular location">
    <subcellularLocation>
        <location evidence="2">Cell inner membrane</location>
        <topology evidence="2">Multi-pass membrane protein</topology>
    </subcellularLocation>
</comment>
<feature type="transmembrane region" description="Helical" evidence="17">
    <location>
        <begin position="35"/>
        <end position="54"/>
    </location>
</feature>
<comment type="catalytic activity">
    <reaction evidence="1">
        <text>ATP + protein L-histidine = ADP + protein N-phospho-L-histidine.</text>
        <dbReference type="EC" id="2.7.13.3"/>
    </reaction>
</comment>
<dbReference type="SUPFAM" id="SSF103190">
    <property type="entry name" value="Sensory domain-like"/>
    <property type="match status" value="1"/>
</dbReference>
<keyword evidence="13" id="KW-0902">Two-component regulatory system</keyword>
<dbReference type="GO" id="GO:0000155">
    <property type="term" value="F:phosphorelay sensor kinase activity"/>
    <property type="evidence" value="ECO:0007669"/>
    <property type="project" value="InterPro"/>
</dbReference>
<evidence type="ECO:0000256" key="2">
    <source>
        <dbReference type="ARBA" id="ARBA00004429"/>
    </source>
</evidence>
<evidence type="ECO:0000256" key="4">
    <source>
        <dbReference type="ARBA" id="ARBA00022475"/>
    </source>
</evidence>
<keyword evidence="11" id="KW-0067">ATP-binding</keyword>